<keyword evidence="5" id="KW-1185">Reference proteome</keyword>
<evidence type="ECO:0000256" key="2">
    <source>
        <dbReference type="ARBA" id="ARBA00022840"/>
    </source>
</evidence>
<dbReference type="PRINTS" id="PR00038">
    <property type="entry name" value="HTHLUXR"/>
</dbReference>
<dbReference type="PROSITE" id="PS50043">
    <property type="entry name" value="HTH_LUXR_2"/>
    <property type="match status" value="1"/>
</dbReference>
<gene>
    <name evidence="4" type="ORF">HGA08_04750</name>
</gene>
<organism evidence="4 5">
    <name type="scientific">Nocardia vermiculata</name>
    <dbReference type="NCBI Taxonomy" id="257274"/>
    <lineage>
        <taxon>Bacteria</taxon>
        <taxon>Bacillati</taxon>
        <taxon>Actinomycetota</taxon>
        <taxon>Actinomycetes</taxon>
        <taxon>Mycobacteriales</taxon>
        <taxon>Nocardiaceae</taxon>
        <taxon>Nocardia</taxon>
    </lineage>
</organism>
<dbReference type="AlphaFoldDB" id="A0A846XVW0"/>
<dbReference type="SUPFAM" id="SSF52540">
    <property type="entry name" value="P-loop containing nucleoside triphosphate hydrolases"/>
    <property type="match status" value="1"/>
</dbReference>
<dbReference type="SUPFAM" id="SSF46894">
    <property type="entry name" value="C-terminal effector domain of the bipartite response regulators"/>
    <property type="match status" value="1"/>
</dbReference>
<dbReference type="Proteomes" id="UP000565711">
    <property type="component" value="Unassembled WGS sequence"/>
</dbReference>
<dbReference type="PANTHER" id="PTHR16305">
    <property type="entry name" value="TESTICULAR SOLUBLE ADENYLYL CYCLASE"/>
    <property type="match status" value="1"/>
</dbReference>
<dbReference type="InterPro" id="IPR016032">
    <property type="entry name" value="Sig_transdc_resp-reg_C-effctor"/>
</dbReference>
<dbReference type="GO" id="GO:0006355">
    <property type="term" value="P:regulation of DNA-templated transcription"/>
    <property type="evidence" value="ECO:0007669"/>
    <property type="project" value="InterPro"/>
</dbReference>
<dbReference type="Pfam" id="PF13191">
    <property type="entry name" value="AAA_16"/>
    <property type="match status" value="1"/>
</dbReference>
<reference evidence="4 5" key="1">
    <citation type="submission" date="2020-04" db="EMBL/GenBank/DDBJ databases">
        <title>MicrobeNet Type strains.</title>
        <authorList>
            <person name="Nicholson A.C."/>
        </authorList>
    </citation>
    <scope>NUCLEOTIDE SEQUENCE [LARGE SCALE GENOMIC DNA]</scope>
    <source>
        <strain evidence="4 5">JCM 12354</strain>
    </source>
</reference>
<name>A0A846XVW0_9NOCA</name>
<accession>A0A846XVW0</accession>
<dbReference type="InterPro" id="IPR027417">
    <property type="entry name" value="P-loop_NTPase"/>
</dbReference>
<feature type="domain" description="HTH luxR-type" evidence="3">
    <location>
        <begin position="828"/>
        <end position="892"/>
    </location>
</feature>
<dbReference type="Pfam" id="PF00196">
    <property type="entry name" value="GerE"/>
    <property type="match status" value="1"/>
</dbReference>
<dbReference type="InterPro" id="IPR041664">
    <property type="entry name" value="AAA_16"/>
</dbReference>
<evidence type="ECO:0000259" key="3">
    <source>
        <dbReference type="PROSITE" id="PS50043"/>
    </source>
</evidence>
<protein>
    <submittedName>
        <fullName evidence="4">Helix-turn-helix domain-containing protein</fullName>
    </submittedName>
</protein>
<dbReference type="Gene3D" id="1.10.10.10">
    <property type="entry name" value="Winged helix-like DNA-binding domain superfamily/Winged helix DNA-binding domain"/>
    <property type="match status" value="1"/>
</dbReference>
<evidence type="ECO:0000313" key="5">
    <source>
        <dbReference type="Proteomes" id="UP000565711"/>
    </source>
</evidence>
<dbReference type="GO" id="GO:0003677">
    <property type="term" value="F:DNA binding"/>
    <property type="evidence" value="ECO:0007669"/>
    <property type="project" value="InterPro"/>
</dbReference>
<dbReference type="SMART" id="SM00421">
    <property type="entry name" value="HTH_LUXR"/>
    <property type="match status" value="1"/>
</dbReference>
<sequence>MPTSPQRSLVGRSEEIDRLLAVAGAAEQGAGGALVLRGEPGIGKSALLDHVEQALQGKFQVIRASGAEFEVELPFAALHQLCTPVSGYLDSLAAPHRDALLVAFGSIDATPDPFRAGLATLELLATVAAERPLLCIIDDAHWMDTASASVLTFVARRIAAEPIAMVFATRDQHSTRGLDELPTLVVGGLNNESARELLAADKTLALDLRVRDRVLAEARGNPLALLELPKAGGFALPAASPVAGRIEQSFQTRMAELPPDSRMLLILASADPTGDPGLLWPAAQQLDLELSAASAAAEASGLVQFGTRARFCHPLARSAAYRAAEPRLRQAAHRALAAATDPATAPDRRAWHLAQATTGTDESLAAELEASASRAQARGGVAAAAAFLERAAELSLDPGRRVTRTLAASRATLAAGRVAAAADLLASIDVETLDDSQRSCVDLLRGQIAFVGGADGYVRGPELILRAAQRIAVSDPQTSREHFVTALDMGLVVGRAAGVMDRVLEAARSAPPAAGAQDLLDALMLLHDKGHHAGVPALRQVLEGEDAGWARFPALATVLAGELWDLELHTTIVEWLVRSGRDTGSPMTIRLGLSQAALSAVFVGDFGQAMASIAEEEAIADAAGDVPQLYPKVHLAALRGRRREVLDLHSEVMDRGTGQLTANAHWAMAVLYNGLGEYPAALDAARHAVAGGDLFLTGLALSELVEAAVRCDADEIARHALDSLLERTGPAGTGFARGVAAGARALVGNTEDDHLEALAQLTQTPLAPHLARTHLRYGEWLRRAGRRRDAREHLRTAHEQLSKIGMEAFTRRAADELRATGEVARSRSEHTYTQLTMQEMHIAREVAAGATSKEVATRLFLSPRTVDAHLRNIFRKLGITSRRQLRDMPDLG</sequence>
<keyword evidence="2" id="KW-0067">ATP-binding</keyword>
<dbReference type="EMBL" id="JAAXOP010000002">
    <property type="protein sequence ID" value="NKY49521.1"/>
    <property type="molecule type" value="Genomic_DNA"/>
</dbReference>
<dbReference type="GO" id="GO:0005737">
    <property type="term" value="C:cytoplasm"/>
    <property type="evidence" value="ECO:0007669"/>
    <property type="project" value="TreeGrafter"/>
</dbReference>
<dbReference type="InterPro" id="IPR000792">
    <property type="entry name" value="Tscrpt_reg_LuxR_C"/>
</dbReference>
<keyword evidence="1" id="KW-0547">Nucleotide-binding</keyword>
<dbReference type="GO" id="GO:0005524">
    <property type="term" value="F:ATP binding"/>
    <property type="evidence" value="ECO:0007669"/>
    <property type="project" value="UniProtKB-KW"/>
</dbReference>
<dbReference type="InterPro" id="IPR011990">
    <property type="entry name" value="TPR-like_helical_dom_sf"/>
</dbReference>
<dbReference type="Gene3D" id="3.40.50.300">
    <property type="entry name" value="P-loop containing nucleotide triphosphate hydrolases"/>
    <property type="match status" value="1"/>
</dbReference>
<dbReference type="Gene3D" id="1.25.40.10">
    <property type="entry name" value="Tetratricopeptide repeat domain"/>
    <property type="match status" value="1"/>
</dbReference>
<dbReference type="PANTHER" id="PTHR16305:SF35">
    <property type="entry name" value="TRANSCRIPTIONAL ACTIVATOR DOMAIN"/>
    <property type="match status" value="1"/>
</dbReference>
<dbReference type="GO" id="GO:0004016">
    <property type="term" value="F:adenylate cyclase activity"/>
    <property type="evidence" value="ECO:0007669"/>
    <property type="project" value="TreeGrafter"/>
</dbReference>
<dbReference type="InterPro" id="IPR036388">
    <property type="entry name" value="WH-like_DNA-bd_sf"/>
</dbReference>
<comment type="caution">
    <text evidence="4">The sequence shown here is derived from an EMBL/GenBank/DDBJ whole genome shotgun (WGS) entry which is preliminary data.</text>
</comment>
<dbReference type="RefSeq" id="WP_067868045.1">
    <property type="nucleotide sequence ID" value="NZ_JAAXOP010000002.1"/>
</dbReference>
<evidence type="ECO:0000256" key="1">
    <source>
        <dbReference type="ARBA" id="ARBA00022741"/>
    </source>
</evidence>
<dbReference type="CDD" id="cd06170">
    <property type="entry name" value="LuxR_C_like"/>
    <property type="match status" value="1"/>
</dbReference>
<proteinExistence type="predicted"/>
<dbReference type="PROSITE" id="PS00622">
    <property type="entry name" value="HTH_LUXR_1"/>
    <property type="match status" value="1"/>
</dbReference>
<evidence type="ECO:0000313" key="4">
    <source>
        <dbReference type="EMBL" id="NKY49521.1"/>
    </source>
</evidence>